<accession>A0A9D4ZMY6</accession>
<organism evidence="1 2">
    <name type="scientific">Adiantum capillus-veneris</name>
    <name type="common">Maidenhair fern</name>
    <dbReference type="NCBI Taxonomy" id="13818"/>
    <lineage>
        <taxon>Eukaryota</taxon>
        <taxon>Viridiplantae</taxon>
        <taxon>Streptophyta</taxon>
        <taxon>Embryophyta</taxon>
        <taxon>Tracheophyta</taxon>
        <taxon>Polypodiopsida</taxon>
        <taxon>Polypodiidae</taxon>
        <taxon>Polypodiales</taxon>
        <taxon>Pteridineae</taxon>
        <taxon>Pteridaceae</taxon>
        <taxon>Vittarioideae</taxon>
        <taxon>Adiantum</taxon>
    </lineage>
</organism>
<keyword evidence="2" id="KW-1185">Reference proteome</keyword>
<dbReference type="Proteomes" id="UP000886520">
    <property type="component" value="Chromosome 2"/>
</dbReference>
<name>A0A9D4ZMY6_ADICA</name>
<gene>
    <name evidence="1" type="ORF">GOP47_0001336</name>
</gene>
<sequence length="100" mass="10895">MHRVFEVAEATEGGLAMDEARKLKCTGENVTGIAKVKASASNEIAKLAKKLIVFEILKSSSISFSIGVKFRSQIGIEGKWCGMAISRVHIELLKNFLDVV</sequence>
<evidence type="ECO:0000313" key="2">
    <source>
        <dbReference type="Proteomes" id="UP000886520"/>
    </source>
</evidence>
<reference evidence="1" key="1">
    <citation type="submission" date="2021-01" db="EMBL/GenBank/DDBJ databases">
        <title>Adiantum capillus-veneris genome.</title>
        <authorList>
            <person name="Fang Y."/>
            <person name="Liao Q."/>
        </authorList>
    </citation>
    <scope>NUCLEOTIDE SEQUENCE</scope>
    <source>
        <strain evidence="1">H3</strain>
        <tissue evidence="1">Leaf</tissue>
    </source>
</reference>
<dbReference type="EMBL" id="JABFUD020000003">
    <property type="protein sequence ID" value="KAI5081593.1"/>
    <property type="molecule type" value="Genomic_DNA"/>
</dbReference>
<protein>
    <submittedName>
        <fullName evidence="1">Uncharacterized protein</fullName>
    </submittedName>
</protein>
<proteinExistence type="predicted"/>
<dbReference type="AlphaFoldDB" id="A0A9D4ZMY6"/>
<evidence type="ECO:0000313" key="1">
    <source>
        <dbReference type="EMBL" id="KAI5081593.1"/>
    </source>
</evidence>
<comment type="caution">
    <text evidence="1">The sequence shown here is derived from an EMBL/GenBank/DDBJ whole genome shotgun (WGS) entry which is preliminary data.</text>
</comment>